<sequence>MRLTTFFITLCAFYLPLISAWTFTWTNDDNKPIVEKGTSALNCREIDNAKGKKFEFDPEDDHVLIAMYESTKCTGDTAEAAEDEFAKNSTVRLRGYKVIDLGPNMTTSDKLTPFPGAEWFKDSPNSPIVTAMGKRLVAEGCGKYSVGPSPLWSEVDRKSYQCWQEKLGFTGDDADGWPGQVTWDKLKVPLTEDKDGEKSSTTKAPSSTSASSATPTSSSTSTGTPTPTTTPVPDTDTSSGSSSLGGGAIAGIVIGVLAGLGLVGAIAFFLRRRNRRSALASGAEAPRADTEGSGGMAVGGSMNSPMEKLPAEAEAIPAKIQEKKYAAELPGDTTPAALSDGKVFELGDSRK</sequence>
<protein>
    <submittedName>
        <fullName evidence="8">Uncharacterized protein</fullName>
    </submittedName>
</protein>
<evidence type="ECO:0000313" key="8">
    <source>
        <dbReference type="EMBL" id="KXG48905.1"/>
    </source>
</evidence>
<keyword evidence="4 6" id="KW-0472">Membrane</keyword>
<dbReference type="AlphaFoldDB" id="A0A135LIV6"/>
<feature type="signal peptide" evidence="7">
    <location>
        <begin position="1"/>
        <end position="20"/>
    </location>
</feature>
<gene>
    <name evidence="8" type="ORF">PGRI_027750</name>
</gene>
<dbReference type="InterPro" id="IPR047763">
    <property type="entry name" value="PG_bind_dom_phiBT1-type"/>
</dbReference>
<feature type="transmembrane region" description="Helical" evidence="6">
    <location>
        <begin position="248"/>
        <end position="270"/>
    </location>
</feature>
<accession>A0A135LIV6</accession>
<dbReference type="InterPro" id="IPR051694">
    <property type="entry name" value="Immunoregulatory_rcpt-like"/>
</dbReference>
<dbReference type="RefSeq" id="XP_040647441.1">
    <property type="nucleotide sequence ID" value="XM_040790488.1"/>
</dbReference>
<evidence type="ECO:0000256" key="6">
    <source>
        <dbReference type="SAM" id="Phobius"/>
    </source>
</evidence>
<dbReference type="PANTHER" id="PTHR15549:SF26">
    <property type="entry name" value="AXIAL BUDDING PATTERN PROTEIN 2-RELATED"/>
    <property type="match status" value="1"/>
</dbReference>
<feature type="chain" id="PRO_5007800573" evidence="7">
    <location>
        <begin position="21"/>
        <end position="351"/>
    </location>
</feature>
<comment type="subcellular location">
    <subcellularLocation>
        <location evidence="1">Membrane</location>
        <topology evidence="1">Single-pass membrane protein</topology>
    </subcellularLocation>
</comment>
<evidence type="ECO:0000256" key="5">
    <source>
        <dbReference type="SAM" id="MobiDB-lite"/>
    </source>
</evidence>
<dbReference type="GeneID" id="63705788"/>
<feature type="compositionally biased region" description="Basic and acidic residues" evidence="5">
    <location>
        <begin position="342"/>
        <end position="351"/>
    </location>
</feature>
<keyword evidence="9" id="KW-1185">Reference proteome</keyword>
<keyword evidence="2 6" id="KW-0812">Transmembrane</keyword>
<evidence type="ECO:0000256" key="4">
    <source>
        <dbReference type="ARBA" id="ARBA00023136"/>
    </source>
</evidence>
<proteinExistence type="predicted"/>
<dbReference type="Proteomes" id="UP000070168">
    <property type="component" value="Unassembled WGS sequence"/>
</dbReference>
<evidence type="ECO:0000256" key="3">
    <source>
        <dbReference type="ARBA" id="ARBA00022989"/>
    </source>
</evidence>
<evidence type="ECO:0000256" key="7">
    <source>
        <dbReference type="SAM" id="SignalP"/>
    </source>
</evidence>
<keyword evidence="3 6" id="KW-1133">Transmembrane helix</keyword>
<dbReference type="GO" id="GO:0071944">
    <property type="term" value="C:cell periphery"/>
    <property type="evidence" value="ECO:0007669"/>
    <property type="project" value="UniProtKB-ARBA"/>
</dbReference>
<dbReference type="OrthoDB" id="10001926at2759"/>
<dbReference type="OMA" id="SYQCWQE"/>
<dbReference type="PANTHER" id="PTHR15549">
    <property type="entry name" value="PAIRED IMMUNOGLOBULIN-LIKE TYPE 2 RECEPTOR"/>
    <property type="match status" value="1"/>
</dbReference>
<feature type="compositionally biased region" description="Basic and acidic residues" evidence="5">
    <location>
        <begin position="189"/>
        <end position="200"/>
    </location>
</feature>
<dbReference type="STRING" id="5078.A0A135LIV6"/>
<reference evidence="8 9" key="1">
    <citation type="journal article" date="2016" name="BMC Genomics">
        <title>Genome sequencing and secondary metabolism of the postharvest pathogen Penicillium griseofulvum.</title>
        <authorList>
            <person name="Banani H."/>
            <person name="Marcet-Houben M."/>
            <person name="Ballester A.R."/>
            <person name="Abbruscato P."/>
            <person name="Gonzalez-Candelas L."/>
            <person name="Gabaldon T."/>
            <person name="Spadaro D."/>
        </authorList>
    </citation>
    <scope>NUCLEOTIDE SEQUENCE [LARGE SCALE GENOMIC DNA]</scope>
    <source>
        <strain evidence="8 9">PG3</strain>
    </source>
</reference>
<comment type="caution">
    <text evidence="8">The sequence shown here is derived from an EMBL/GenBank/DDBJ whole genome shotgun (WGS) entry which is preliminary data.</text>
</comment>
<evidence type="ECO:0000256" key="1">
    <source>
        <dbReference type="ARBA" id="ARBA00004167"/>
    </source>
</evidence>
<dbReference type="GO" id="GO:0016020">
    <property type="term" value="C:membrane"/>
    <property type="evidence" value="ECO:0007669"/>
    <property type="project" value="UniProtKB-SubCell"/>
</dbReference>
<dbReference type="CDD" id="cd12087">
    <property type="entry name" value="TM_EGFR-like"/>
    <property type="match status" value="1"/>
</dbReference>
<feature type="compositionally biased region" description="Low complexity" evidence="5">
    <location>
        <begin position="201"/>
        <end position="242"/>
    </location>
</feature>
<dbReference type="NCBIfam" id="NF038080">
    <property type="entry name" value="PG_bind_siph"/>
    <property type="match status" value="1"/>
</dbReference>
<keyword evidence="7" id="KW-0732">Signal</keyword>
<feature type="region of interest" description="Disordered" evidence="5">
    <location>
        <begin position="328"/>
        <end position="351"/>
    </location>
</feature>
<feature type="region of interest" description="Disordered" evidence="5">
    <location>
        <begin position="189"/>
        <end position="243"/>
    </location>
</feature>
<organism evidence="8 9">
    <name type="scientific">Penicillium patulum</name>
    <name type="common">Penicillium griseofulvum</name>
    <dbReference type="NCBI Taxonomy" id="5078"/>
    <lineage>
        <taxon>Eukaryota</taxon>
        <taxon>Fungi</taxon>
        <taxon>Dikarya</taxon>
        <taxon>Ascomycota</taxon>
        <taxon>Pezizomycotina</taxon>
        <taxon>Eurotiomycetes</taxon>
        <taxon>Eurotiomycetidae</taxon>
        <taxon>Eurotiales</taxon>
        <taxon>Aspergillaceae</taxon>
        <taxon>Penicillium</taxon>
    </lineage>
</organism>
<feature type="region of interest" description="Disordered" evidence="5">
    <location>
        <begin position="278"/>
        <end position="305"/>
    </location>
</feature>
<name>A0A135LIV6_PENPA</name>
<dbReference type="EMBL" id="LHQR01000065">
    <property type="protein sequence ID" value="KXG48905.1"/>
    <property type="molecule type" value="Genomic_DNA"/>
</dbReference>
<evidence type="ECO:0000256" key="2">
    <source>
        <dbReference type="ARBA" id="ARBA00022692"/>
    </source>
</evidence>
<evidence type="ECO:0000313" key="9">
    <source>
        <dbReference type="Proteomes" id="UP000070168"/>
    </source>
</evidence>